<reference evidence="1 2" key="1">
    <citation type="submission" date="2015-04" db="EMBL/GenBank/DDBJ databases">
        <authorList>
            <person name="Syromyatnikov M.Y."/>
            <person name="Popov V.N."/>
        </authorList>
    </citation>
    <scope>NUCLEOTIDE SEQUENCE [LARGE SCALE GENOMIC DNA]</scope>
</reference>
<dbReference type="EMBL" id="CVRI01000058">
    <property type="protein sequence ID" value="CRL02781.1"/>
    <property type="molecule type" value="Genomic_DNA"/>
</dbReference>
<protein>
    <submittedName>
        <fullName evidence="1">CLUMA_CG015982, isoform A</fullName>
    </submittedName>
</protein>
<evidence type="ECO:0000313" key="2">
    <source>
        <dbReference type="Proteomes" id="UP000183832"/>
    </source>
</evidence>
<proteinExistence type="predicted"/>
<gene>
    <name evidence="1" type="ORF">CLUMA_CG015982</name>
</gene>
<dbReference type="Proteomes" id="UP000183832">
    <property type="component" value="Unassembled WGS sequence"/>
</dbReference>
<organism evidence="1 2">
    <name type="scientific">Clunio marinus</name>
    <dbReference type="NCBI Taxonomy" id="568069"/>
    <lineage>
        <taxon>Eukaryota</taxon>
        <taxon>Metazoa</taxon>
        <taxon>Ecdysozoa</taxon>
        <taxon>Arthropoda</taxon>
        <taxon>Hexapoda</taxon>
        <taxon>Insecta</taxon>
        <taxon>Pterygota</taxon>
        <taxon>Neoptera</taxon>
        <taxon>Endopterygota</taxon>
        <taxon>Diptera</taxon>
        <taxon>Nematocera</taxon>
        <taxon>Chironomoidea</taxon>
        <taxon>Chironomidae</taxon>
        <taxon>Clunio</taxon>
    </lineage>
</organism>
<dbReference type="AlphaFoldDB" id="A0A1J1IRB5"/>
<keyword evidence="2" id="KW-1185">Reference proteome</keyword>
<accession>A0A1J1IRB5</accession>
<name>A0A1J1IRB5_9DIPT</name>
<sequence>MFNADLFRYTYSTEETIKKSTFVISHDVLHNSCDISETIRREENEIFFMSRQDLIHELRIEFAESVDH</sequence>
<evidence type="ECO:0000313" key="1">
    <source>
        <dbReference type="EMBL" id="CRL02781.1"/>
    </source>
</evidence>